<dbReference type="Proteomes" id="UP000000305">
    <property type="component" value="Unassembled WGS sequence"/>
</dbReference>
<sequence>MERRKLLKLSDNLMNMEFVGKREKKQARIKDYGEYSVKHGLDDFVLIMMRNDKEDMDSGVGLTEIA</sequence>
<name>E9I1X2_DAPPU</name>
<accession>E9I1X2</accession>
<proteinExistence type="predicted"/>
<organism evidence="1 2">
    <name type="scientific">Daphnia pulex</name>
    <name type="common">Water flea</name>
    <dbReference type="NCBI Taxonomy" id="6669"/>
    <lineage>
        <taxon>Eukaryota</taxon>
        <taxon>Metazoa</taxon>
        <taxon>Ecdysozoa</taxon>
        <taxon>Arthropoda</taxon>
        <taxon>Crustacea</taxon>
        <taxon>Branchiopoda</taxon>
        <taxon>Diplostraca</taxon>
        <taxon>Cladocera</taxon>
        <taxon>Anomopoda</taxon>
        <taxon>Daphniidae</taxon>
        <taxon>Daphnia</taxon>
    </lineage>
</organism>
<dbReference type="EMBL" id="GL733906">
    <property type="protein sequence ID" value="EFX62008.1"/>
    <property type="molecule type" value="Genomic_DNA"/>
</dbReference>
<dbReference type="KEGG" id="dpx:DAPPUDRAFT_271232"/>
<protein>
    <submittedName>
        <fullName evidence="1">Uncharacterized protein</fullName>
    </submittedName>
</protein>
<dbReference type="HOGENOM" id="CLU_2833750_0_0_1"/>
<keyword evidence="2" id="KW-1185">Reference proteome</keyword>
<gene>
    <name evidence="1" type="ORF">DAPPUDRAFT_271232</name>
</gene>
<dbReference type="InParanoid" id="E9I1X2"/>
<reference evidence="1 2" key="1">
    <citation type="journal article" date="2011" name="Science">
        <title>The ecoresponsive genome of Daphnia pulex.</title>
        <authorList>
            <person name="Colbourne J.K."/>
            <person name="Pfrender M.E."/>
            <person name="Gilbert D."/>
            <person name="Thomas W.K."/>
            <person name="Tucker A."/>
            <person name="Oakley T.H."/>
            <person name="Tokishita S."/>
            <person name="Aerts A."/>
            <person name="Arnold G.J."/>
            <person name="Basu M.K."/>
            <person name="Bauer D.J."/>
            <person name="Caceres C.E."/>
            <person name="Carmel L."/>
            <person name="Casola C."/>
            <person name="Choi J.H."/>
            <person name="Detter J.C."/>
            <person name="Dong Q."/>
            <person name="Dusheyko S."/>
            <person name="Eads B.D."/>
            <person name="Frohlich T."/>
            <person name="Geiler-Samerotte K.A."/>
            <person name="Gerlach D."/>
            <person name="Hatcher P."/>
            <person name="Jogdeo S."/>
            <person name="Krijgsveld J."/>
            <person name="Kriventseva E.V."/>
            <person name="Kultz D."/>
            <person name="Laforsch C."/>
            <person name="Lindquist E."/>
            <person name="Lopez J."/>
            <person name="Manak J.R."/>
            <person name="Muller J."/>
            <person name="Pangilinan J."/>
            <person name="Patwardhan R.P."/>
            <person name="Pitluck S."/>
            <person name="Pritham E.J."/>
            <person name="Rechtsteiner A."/>
            <person name="Rho M."/>
            <person name="Rogozin I.B."/>
            <person name="Sakarya O."/>
            <person name="Salamov A."/>
            <person name="Schaack S."/>
            <person name="Shapiro H."/>
            <person name="Shiga Y."/>
            <person name="Skalitzky C."/>
            <person name="Smith Z."/>
            <person name="Souvorov A."/>
            <person name="Sung W."/>
            <person name="Tang Z."/>
            <person name="Tsuchiya D."/>
            <person name="Tu H."/>
            <person name="Vos H."/>
            <person name="Wang M."/>
            <person name="Wolf Y.I."/>
            <person name="Yamagata H."/>
            <person name="Yamada T."/>
            <person name="Ye Y."/>
            <person name="Shaw J.R."/>
            <person name="Andrews J."/>
            <person name="Crease T.J."/>
            <person name="Tang H."/>
            <person name="Lucas S.M."/>
            <person name="Robertson H.M."/>
            <person name="Bork P."/>
            <person name="Koonin E.V."/>
            <person name="Zdobnov E.M."/>
            <person name="Grigoriev I.V."/>
            <person name="Lynch M."/>
            <person name="Boore J.L."/>
        </authorList>
    </citation>
    <scope>NUCLEOTIDE SEQUENCE [LARGE SCALE GENOMIC DNA]</scope>
</reference>
<evidence type="ECO:0000313" key="1">
    <source>
        <dbReference type="EMBL" id="EFX62008.1"/>
    </source>
</evidence>
<dbReference type="AlphaFoldDB" id="E9I1X2"/>
<evidence type="ECO:0000313" key="2">
    <source>
        <dbReference type="Proteomes" id="UP000000305"/>
    </source>
</evidence>